<evidence type="ECO:0000256" key="6">
    <source>
        <dbReference type="RuleBase" id="RU366058"/>
    </source>
</evidence>
<feature type="transmembrane region" description="Helical" evidence="6">
    <location>
        <begin position="50"/>
        <end position="74"/>
    </location>
</feature>
<evidence type="ECO:0000259" key="7">
    <source>
        <dbReference type="Pfam" id="PF09335"/>
    </source>
</evidence>
<dbReference type="InterPro" id="IPR015414">
    <property type="entry name" value="TMEM64"/>
</dbReference>
<organism evidence="8 9">
    <name type="scientific">Paenibacillus radicis</name>
    <name type="common">ex Xue et al. 2023</name>
    <dbReference type="NCBI Taxonomy" id="2972489"/>
    <lineage>
        <taxon>Bacteria</taxon>
        <taxon>Bacillati</taxon>
        <taxon>Bacillota</taxon>
        <taxon>Bacilli</taxon>
        <taxon>Bacillales</taxon>
        <taxon>Paenibacillaceae</taxon>
        <taxon>Paenibacillus</taxon>
    </lineage>
</organism>
<evidence type="ECO:0000256" key="2">
    <source>
        <dbReference type="ARBA" id="ARBA00022475"/>
    </source>
</evidence>
<evidence type="ECO:0000256" key="5">
    <source>
        <dbReference type="ARBA" id="ARBA00023136"/>
    </source>
</evidence>
<comment type="similarity">
    <text evidence="6">Belongs to the TVP38/TMEM64 family.</text>
</comment>
<feature type="transmembrane region" description="Helical" evidence="6">
    <location>
        <begin position="22"/>
        <end position="43"/>
    </location>
</feature>
<keyword evidence="4 6" id="KW-1133">Transmembrane helix</keyword>
<evidence type="ECO:0000313" key="9">
    <source>
        <dbReference type="Proteomes" id="UP001300012"/>
    </source>
</evidence>
<dbReference type="Proteomes" id="UP001300012">
    <property type="component" value="Unassembled WGS sequence"/>
</dbReference>
<feature type="transmembrane region" description="Helical" evidence="6">
    <location>
        <begin position="104"/>
        <end position="128"/>
    </location>
</feature>
<evidence type="ECO:0000313" key="8">
    <source>
        <dbReference type="EMBL" id="MCR8633591.1"/>
    </source>
</evidence>
<dbReference type="RefSeq" id="WP_258215167.1">
    <property type="nucleotide sequence ID" value="NZ_JANQBD010000015.1"/>
</dbReference>
<feature type="transmembrane region" description="Helical" evidence="6">
    <location>
        <begin position="165"/>
        <end position="184"/>
    </location>
</feature>
<evidence type="ECO:0000256" key="4">
    <source>
        <dbReference type="ARBA" id="ARBA00022989"/>
    </source>
</evidence>
<feature type="transmembrane region" description="Helical" evidence="6">
    <location>
        <begin position="135"/>
        <end position="153"/>
    </location>
</feature>
<accession>A0ABT1YK83</accession>
<keyword evidence="2 6" id="KW-1003">Cell membrane</keyword>
<dbReference type="Pfam" id="PF09335">
    <property type="entry name" value="VTT_dom"/>
    <property type="match status" value="1"/>
</dbReference>
<keyword evidence="3 6" id="KW-0812">Transmembrane</keyword>
<evidence type="ECO:0000256" key="1">
    <source>
        <dbReference type="ARBA" id="ARBA00004651"/>
    </source>
</evidence>
<proteinExistence type="inferred from homology"/>
<dbReference type="PANTHER" id="PTHR12677:SF59">
    <property type="entry name" value="GOLGI APPARATUS MEMBRANE PROTEIN TVP38-RELATED"/>
    <property type="match status" value="1"/>
</dbReference>
<name>A0ABT1YK83_9BACL</name>
<comment type="caution">
    <text evidence="8">The sequence shown here is derived from an EMBL/GenBank/DDBJ whole genome shotgun (WGS) entry which is preliminary data.</text>
</comment>
<dbReference type="PANTHER" id="PTHR12677">
    <property type="entry name" value="GOLGI APPARATUS MEMBRANE PROTEIN TVP38-RELATED"/>
    <property type="match status" value="1"/>
</dbReference>
<keyword evidence="9" id="KW-1185">Reference proteome</keyword>
<evidence type="ECO:0000256" key="3">
    <source>
        <dbReference type="ARBA" id="ARBA00022692"/>
    </source>
</evidence>
<reference evidence="8 9" key="1">
    <citation type="submission" date="2022-08" db="EMBL/GenBank/DDBJ databases">
        <title>Paenibacillus endoradicis sp. nov., Paenibacillus radicibacter sp. nov and Paenibacillus pararadicis sp. nov., three cold-adapted plant growth-promoting bacteria isolated from root of Larix gmelinii in Great Khingan.</title>
        <authorList>
            <person name="Xue H."/>
        </authorList>
    </citation>
    <scope>NUCLEOTIDE SEQUENCE [LARGE SCALE GENOMIC DNA]</scope>
    <source>
        <strain evidence="8 9">N5-1-1-5</strain>
    </source>
</reference>
<comment type="subcellular location">
    <subcellularLocation>
        <location evidence="1 6">Cell membrane</location>
        <topology evidence="1 6">Multi-pass membrane protein</topology>
    </subcellularLocation>
</comment>
<sequence length="194" mass="21768">MANLNVQHLSDVLNSWGLWGRLAGALLIFVQTVLPFIPFVVIAGANVLIFGFWLGFLVNYAASVLGAIVFFWIARHYAKDWVETKLEKYAYLNKINDKLEHHGFLYITIGRIIPVLPSFGINLAAAVMKVSTRDFVLGTIVGKVPIILLESLIGHDLLYFHQYKGRFLVLSALFIGLILVGNVYKNKWFGSNKS</sequence>
<gene>
    <name evidence="8" type="ORF">NV381_20620</name>
</gene>
<keyword evidence="5 6" id="KW-0472">Membrane</keyword>
<feature type="domain" description="VTT" evidence="7">
    <location>
        <begin position="37"/>
        <end position="155"/>
    </location>
</feature>
<dbReference type="InterPro" id="IPR032816">
    <property type="entry name" value="VTT_dom"/>
</dbReference>
<dbReference type="EMBL" id="JANQBD010000015">
    <property type="protein sequence ID" value="MCR8633591.1"/>
    <property type="molecule type" value="Genomic_DNA"/>
</dbReference>
<protein>
    <recommendedName>
        <fullName evidence="6">TVP38/TMEM64 family membrane protein</fullName>
    </recommendedName>
</protein>